<dbReference type="InterPro" id="IPR021139">
    <property type="entry name" value="NYN"/>
</dbReference>
<gene>
    <name evidence="4" type="ORF">Fmac_006811</name>
</gene>
<proteinExistence type="predicted"/>
<dbReference type="PANTHER" id="PTHR14379:SF90">
    <property type="entry name" value="EMB|CAB71880.1-RELATED"/>
    <property type="match status" value="1"/>
</dbReference>
<keyword evidence="5" id="KW-1185">Reference proteome</keyword>
<evidence type="ECO:0000259" key="1">
    <source>
        <dbReference type="Pfam" id="PF01936"/>
    </source>
</evidence>
<dbReference type="AlphaFoldDB" id="A0ABD1NC76"/>
<reference evidence="4 5" key="1">
    <citation type="submission" date="2024-08" db="EMBL/GenBank/DDBJ databases">
        <title>Insights into the chromosomal genome structure of Flemingia macrophylla.</title>
        <authorList>
            <person name="Ding Y."/>
            <person name="Zhao Y."/>
            <person name="Bi W."/>
            <person name="Wu M."/>
            <person name="Zhao G."/>
            <person name="Gong Y."/>
            <person name="Li W."/>
            <person name="Zhang P."/>
        </authorList>
    </citation>
    <scope>NUCLEOTIDE SEQUENCE [LARGE SCALE GENOMIC DNA]</scope>
    <source>
        <strain evidence="4">DYQJB</strain>
        <tissue evidence="4">Leaf</tissue>
    </source>
</reference>
<dbReference type="Pfam" id="PF14418">
    <property type="entry name" value="OHA"/>
    <property type="match status" value="1"/>
</dbReference>
<name>A0ABD1NC76_9FABA</name>
<feature type="domain" description="OST-HTH associated" evidence="2">
    <location>
        <begin position="378"/>
        <end position="429"/>
    </location>
</feature>
<sequence>MGGDAAKISVWWDIDKCRVPRGHDANSVAKNITSALANINYTGPVTISAYGDTTLIPAAVQHALSSTGVSLNHVPFASERKVLLVDMLLWAVDNPAPANYLLISSDGEFSNALHQLSMRRYNILLAQPPHLPRLAAAAAKVLWHWPTLSAGGPPLYVDHHHHHSGEPPVPFRYKPKYVTKTIAPPLQMTGDNDNKNNPQPIAKSLFKAPHEFFAAKRSDPVKPTSSSSSSEICLSETQCSTSNPIPDIQEIGGGAATTSTSRPPEYEVEGLIDVTMRALEFLKAEMIVPTEANITDCIRYGDPRYQMIDVRKALDFAIQQRRVVVRLLGALHVYYARNEMLYKCVNHSSGHPTDFPQPIWDRVEQFLTSSSGRSFILVSRCRYEAGLLIKRFCLEELVLGDVLKILELTIKFKKWIRHNLCGWQPITITLIENKGDDADSDFGVDQDQI</sequence>
<evidence type="ECO:0008006" key="6">
    <source>
        <dbReference type="Google" id="ProtNLM"/>
    </source>
</evidence>
<dbReference type="CDD" id="cd10910">
    <property type="entry name" value="PIN_limkain_b1_N_like"/>
    <property type="match status" value="1"/>
</dbReference>
<dbReference type="Pfam" id="PF24620">
    <property type="entry name" value="DUF7625"/>
    <property type="match status" value="1"/>
</dbReference>
<protein>
    <recommendedName>
        <fullName evidence="6">NYN domain-containing protein</fullName>
    </recommendedName>
</protein>
<dbReference type="Proteomes" id="UP001603857">
    <property type="component" value="Unassembled WGS sequence"/>
</dbReference>
<comment type="caution">
    <text evidence="4">The sequence shown here is derived from an EMBL/GenBank/DDBJ whole genome shotgun (WGS) entry which is preliminary data.</text>
</comment>
<accession>A0ABD1NC76</accession>
<dbReference type="Pfam" id="PF01936">
    <property type="entry name" value="NYN"/>
    <property type="match status" value="1"/>
</dbReference>
<dbReference type="InterPro" id="IPR025677">
    <property type="entry name" value="OST-HTH-assoc_dom"/>
</dbReference>
<feature type="domain" description="DUF7625" evidence="3">
    <location>
        <begin position="259"/>
        <end position="350"/>
    </location>
</feature>
<dbReference type="InterPro" id="IPR024768">
    <property type="entry name" value="Marf1"/>
</dbReference>
<evidence type="ECO:0000313" key="4">
    <source>
        <dbReference type="EMBL" id="KAL2345526.1"/>
    </source>
</evidence>
<dbReference type="PANTHER" id="PTHR14379">
    <property type="entry name" value="LIMKAIN B LKAP"/>
    <property type="match status" value="1"/>
</dbReference>
<evidence type="ECO:0000259" key="3">
    <source>
        <dbReference type="Pfam" id="PF24620"/>
    </source>
</evidence>
<organism evidence="4 5">
    <name type="scientific">Flemingia macrophylla</name>
    <dbReference type="NCBI Taxonomy" id="520843"/>
    <lineage>
        <taxon>Eukaryota</taxon>
        <taxon>Viridiplantae</taxon>
        <taxon>Streptophyta</taxon>
        <taxon>Embryophyta</taxon>
        <taxon>Tracheophyta</taxon>
        <taxon>Spermatophyta</taxon>
        <taxon>Magnoliopsida</taxon>
        <taxon>eudicotyledons</taxon>
        <taxon>Gunneridae</taxon>
        <taxon>Pentapetalae</taxon>
        <taxon>rosids</taxon>
        <taxon>fabids</taxon>
        <taxon>Fabales</taxon>
        <taxon>Fabaceae</taxon>
        <taxon>Papilionoideae</taxon>
        <taxon>50 kb inversion clade</taxon>
        <taxon>NPAAA clade</taxon>
        <taxon>indigoferoid/millettioid clade</taxon>
        <taxon>Phaseoleae</taxon>
        <taxon>Flemingia</taxon>
    </lineage>
</organism>
<dbReference type="EMBL" id="JBGMDY010000002">
    <property type="protein sequence ID" value="KAL2345526.1"/>
    <property type="molecule type" value="Genomic_DNA"/>
</dbReference>
<feature type="domain" description="NYN" evidence="1">
    <location>
        <begin position="7"/>
        <end position="138"/>
    </location>
</feature>
<evidence type="ECO:0000313" key="5">
    <source>
        <dbReference type="Proteomes" id="UP001603857"/>
    </source>
</evidence>
<evidence type="ECO:0000259" key="2">
    <source>
        <dbReference type="Pfam" id="PF14418"/>
    </source>
</evidence>
<dbReference type="InterPro" id="IPR056042">
    <property type="entry name" value="DUF7625"/>
</dbReference>